<dbReference type="InterPro" id="IPR018499">
    <property type="entry name" value="Tetraspanin/Peripherin"/>
</dbReference>
<dbReference type="Proteomes" id="UP001487740">
    <property type="component" value="Unassembled WGS sequence"/>
</dbReference>
<name>A0AAW0T0X7_SCYPA</name>
<dbReference type="GO" id="GO:0005886">
    <property type="term" value="C:plasma membrane"/>
    <property type="evidence" value="ECO:0007669"/>
    <property type="project" value="TreeGrafter"/>
</dbReference>
<dbReference type="EMBL" id="JARAKH010000041">
    <property type="protein sequence ID" value="KAK8380661.1"/>
    <property type="molecule type" value="Genomic_DNA"/>
</dbReference>
<feature type="transmembrane region" description="Helical" evidence="7">
    <location>
        <begin position="7"/>
        <end position="32"/>
    </location>
</feature>
<keyword evidence="3 7" id="KW-0812">Transmembrane</keyword>
<evidence type="ECO:0000256" key="2">
    <source>
        <dbReference type="ARBA" id="ARBA00006840"/>
    </source>
</evidence>
<feature type="transmembrane region" description="Helical" evidence="7">
    <location>
        <begin position="196"/>
        <end position="229"/>
    </location>
</feature>
<evidence type="ECO:0000256" key="6">
    <source>
        <dbReference type="PIRSR" id="PIRSR002419-1"/>
    </source>
</evidence>
<feature type="transmembrane region" description="Helical" evidence="7">
    <location>
        <begin position="80"/>
        <end position="104"/>
    </location>
</feature>
<evidence type="ECO:0000256" key="4">
    <source>
        <dbReference type="ARBA" id="ARBA00022989"/>
    </source>
</evidence>
<gene>
    <name evidence="8" type="ORF">O3P69_007938</name>
</gene>
<dbReference type="Gene3D" id="1.10.1450.10">
    <property type="entry name" value="Tetraspanin"/>
    <property type="match status" value="1"/>
</dbReference>
<protein>
    <recommendedName>
        <fullName evidence="7">Tetraspanin</fullName>
    </recommendedName>
</protein>
<evidence type="ECO:0000256" key="5">
    <source>
        <dbReference type="ARBA" id="ARBA00023136"/>
    </source>
</evidence>
<dbReference type="PANTHER" id="PTHR19282">
    <property type="entry name" value="TETRASPANIN"/>
    <property type="match status" value="1"/>
</dbReference>
<dbReference type="AlphaFoldDB" id="A0AAW0T0X7"/>
<evidence type="ECO:0000313" key="9">
    <source>
        <dbReference type="Proteomes" id="UP001487740"/>
    </source>
</evidence>
<evidence type="ECO:0000256" key="1">
    <source>
        <dbReference type="ARBA" id="ARBA00004141"/>
    </source>
</evidence>
<feature type="disulfide bond" evidence="6">
    <location>
        <begin position="142"/>
        <end position="174"/>
    </location>
</feature>
<keyword evidence="4 7" id="KW-1133">Transmembrane helix</keyword>
<comment type="caution">
    <text evidence="8">The sequence shown here is derived from an EMBL/GenBank/DDBJ whole genome shotgun (WGS) entry which is preliminary data.</text>
</comment>
<evidence type="ECO:0000256" key="7">
    <source>
        <dbReference type="RuleBase" id="RU361218"/>
    </source>
</evidence>
<keyword evidence="6" id="KW-1015">Disulfide bond</keyword>
<accession>A0AAW0T0X7</accession>
<organism evidence="8 9">
    <name type="scientific">Scylla paramamosain</name>
    <name type="common">Mud crab</name>
    <dbReference type="NCBI Taxonomy" id="85552"/>
    <lineage>
        <taxon>Eukaryota</taxon>
        <taxon>Metazoa</taxon>
        <taxon>Ecdysozoa</taxon>
        <taxon>Arthropoda</taxon>
        <taxon>Crustacea</taxon>
        <taxon>Multicrustacea</taxon>
        <taxon>Malacostraca</taxon>
        <taxon>Eumalacostraca</taxon>
        <taxon>Eucarida</taxon>
        <taxon>Decapoda</taxon>
        <taxon>Pleocyemata</taxon>
        <taxon>Brachyura</taxon>
        <taxon>Eubrachyura</taxon>
        <taxon>Portunoidea</taxon>
        <taxon>Portunidae</taxon>
        <taxon>Portuninae</taxon>
        <taxon>Scylla</taxon>
    </lineage>
</organism>
<keyword evidence="5 7" id="KW-0472">Membrane</keyword>
<evidence type="ECO:0000313" key="8">
    <source>
        <dbReference type="EMBL" id="KAK8380661.1"/>
    </source>
</evidence>
<dbReference type="InterPro" id="IPR008952">
    <property type="entry name" value="Tetraspanin_EC2_sf"/>
</dbReference>
<dbReference type="InterPro" id="IPR000301">
    <property type="entry name" value="Tetraspanin_animals"/>
</dbReference>
<sequence>MGCVSKYGLLTINFFVVAFGLCVVGVSAAILRQNTIYGVVLSNLFYSVPLTTLLAGIFLTCLGVLGCLGAIKEHPVLLKIYAAVVMVLLIVAMTAGITMLVFTANTSSFLVRGMTNVFNEYGNEDKEYLTHDLDIFQHTMHCCGIVSYTDWANFTYGNNTNVADGCCRNQTLGCGEGLLQNPQVEDLVYMKGCLSFVVNAFDAICLTLGILTFALVCFQALSIAWACIIAKDSRRYAHI</sequence>
<comment type="similarity">
    <text evidence="2 7">Belongs to the tetraspanin (TM4SF) family.</text>
</comment>
<dbReference type="Pfam" id="PF00335">
    <property type="entry name" value="Tetraspanin"/>
    <property type="match status" value="1"/>
</dbReference>
<dbReference type="PIRSF" id="PIRSF002419">
    <property type="entry name" value="Tetraspanin"/>
    <property type="match status" value="1"/>
</dbReference>
<feature type="transmembrane region" description="Helical" evidence="7">
    <location>
        <begin position="44"/>
        <end position="68"/>
    </location>
</feature>
<dbReference type="SUPFAM" id="SSF48652">
    <property type="entry name" value="Tetraspanin"/>
    <property type="match status" value="1"/>
</dbReference>
<dbReference type="PRINTS" id="PR00259">
    <property type="entry name" value="TMFOUR"/>
</dbReference>
<reference evidence="8 9" key="1">
    <citation type="submission" date="2023-03" db="EMBL/GenBank/DDBJ databases">
        <title>High-quality genome of Scylla paramamosain provides insights in environmental adaptation.</title>
        <authorList>
            <person name="Zhang L."/>
        </authorList>
    </citation>
    <scope>NUCLEOTIDE SEQUENCE [LARGE SCALE GENOMIC DNA]</scope>
    <source>
        <strain evidence="8">LZ_2023a</strain>
        <tissue evidence="8">Muscle</tissue>
    </source>
</reference>
<dbReference type="PANTHER" id="PTHR19282:SF544">
    <property type="entry name" value="TETRASPANIN"/>
    <property type="match status" value="1"/>
</dbReference>
<evidence type="ECO:0000256" key="3">
    <source>
        <dbReference type="ARBA" id="ARBA00022692"/>
    </source>
</evidence>
<comment type="subcellular location">
    <subcellularLocation>
        <location evidence="1 7">Membrane</location>
        <topology evidence="1 7">Multi-pass membrane protein</topology>
    </subcellularLocation>
</comment>
<proteinExistence type="inferred from homology"/>
<keyword evidence="9" id="KW-1185">Reference proteome</keyword>